<evidence type="ECO:0000313" key="3">
    <source>
        <dbReference type="Proteomes" id="UP000292702"/>
    </source>
</evidence>
<sequence length="185" mass="20879">MRKHRLCLEPHRIPVTIQYYYVPVCIAYVLRPQTLEYAQTIRDNLHFSETPFHAPNVDHRQPHAKLPSSKTQIFDDLRGRSLSCSASLDFRGGATIPSFASGCLLFRDCDASIDSDIRERDFLAASLAAFLAGSSSVVVGSEFSRSSSFWRRRSSSFRKAESSNRDLQHQQLLSQVPSKERDEAG</sequence>
<gene>
    <name evidence="2" type="ORF">EIP91_005198</name>
</gene>
<dbReference type="AlphaFoldDB" id="A0A4R0R7H0"/>
<comment type="caution">
    <text evidence="2">The sequence shown here is derived from an EMBL/GenBank/DDBJ whole genome shotgun (WGS) entry which is preliminary data.</text>
</comment>
<organism evidence="2 3">
    <name type="scientific">Steccherinum ochraceum</name>
    <dbReference type="NCBI Taxonomy" id="92696"/>
    <lineage>
        <taxon>Eukaryota</taxon>
        <taxon>Fungi</taxon>
        <taxon>Dikarya</taxon>
        <taxon>Basidiomycota</taxon>
        <taxon>Agaricomycotina</taxon>
        <taxon>Agaricomycetes</taxon>
        <taxon>Polyporales</taxon>
        <taxon>Steccherinaceae</taxon>
        <taxon>Steccherinum</taxon>
    </lineage>
</organism>
<dbReference type="EMBL" id="RWJN01000287">
    <property type="protein sequence ID" value="TCD63590.1"/>
    <property type="molecule type" value="Genomic_DNA"/>
</dbReference>
<proteinExistence type="predicted"/>
<dbReference type="Proteomes" id="UP000292702">
    <property type="component" value="Unassembled WGS sequence"/>
</dbReference>
<keyword evidence="3" id="KW-1185">Reference proteome</keyword>
<evidence type="ECO:0000256" key="1">
    <source>
        <dbReference type="SAM" id="MobiDB-lite"/>
    </source>
</evidence>
<feature type="region of interest" description="Disordered" evidence="1">
    <location>
        <begin position="161"/>
        <end position="185"/>
    </location>
</feature>
<accession>A0A4R0R7H0</accession>
<name>A0A4R0R7H0_9APHY</name>
<reference evidence="2 3" key="1">
    <citation type="submission" date="2018-11" db="EMBL/GenBank/DDBJ databases">
        <title>Genome assembly of Steccherinum ochraceum LE-BIN_3174, the white-rot fungus of the Steccherinaceae family (The Residual Polyporoid clade, Polyporales, Basidiomycota).</title>
        <authorList>
            <person name="Fedorova T.V."/>
            <person name="Glazunova O.A."/>
            <person name="Landesman E.O."/>
            <person name="Moiseenko K.V."/>
            <person name="Psurtseva N.V."/>
            <person name="Savinova O.S."/>
            <person name="Shakhova N.V."/>
            <person name="Tyazhelova T.V."/>
            <person name="Vasina D.V."/>
        </authorList>
    </citation>
    <scope>NUCLEOTIDE SEQUENCE [LARGE SCALE GENOMIC DNA]</scope>
    <source>
        <strain evidence="2 3">LE-BIN_3174</strain>
    </source>
</reference>
<evidence type="ECO:0000313" key="2">
    <source>
        <dbReference type="EMBL" id="TCD63590.1"/>
    </source>
</evidence>
<protein>
    <submittedName>
        <fullName evidence="2">Uncharacterized protein</fullName>
    </submittedName>
</protein>